<keyword evidence="2" id="KW-0479">Metal-binding</keyword>
<evidence type="ECO:0000313" key="7">
    <source>
        <dbReference type="Proteomes" id="UP000058074"/>
    </source>
</evidence>
<keyword evidence="3" id="KW-0408">Iron</keyword>
<evidence type="ECO:0000256" key="4">
    <source>
        <dbReference type="ARBA" id="ARBA00023014"/>
    </source>
</evidence>
<organism evidence="6 7">
    <name type="scientific">Sphingopyxis macrogoltabida</name>
    <name type="common">Sphingomonas macrogoltabidus</name>
    <dbReference type="NCBI Taxonomy" id="33050"/>
    <lineage>
        <taxon>Bacteria</taxon>
        <taxon>Pseudomonadati</taxon>
        <taxon>Pseudomonadota</taxon>
        <taxon>Alphaproteobacteria</taxon>
        <taxon>Sphingomonadales</taxon>
        <taxon>Sphingomonadaceae</taxon>
        <taxon>Sphingopyxis</taxon>
    </lineage>
</organism>
<dbReference type="GO" id="GO:0051537">
    <property type="term" value="F:2 iron, 2 sulfur cluster binding"/>
    <property type="evidence" value="ECO:0007669"/>
    <property type="project" value="UniProtKB-KW"/>
</dbReference>
<dbReference type="SUPFAM" id="SSF50022">
    <property type="entry name" value="ISP domain"/>
    <property type="match status" value="1"/>
</dbReference>
<gene>
    <name evidence="6" type="ORF">AN936_22060</name>
</gene>
<sequence length="180" mass="20544">MTIPLLSTLREPPVPGRYYIVPVIDFIYCNREGQWPTLGPLHHDRGEIGFEPLHFHVDLRFLTARQAKQVSNCYWPGSAEAAVTAAPLNYRGREVPLKPYLAKRRCRVDGWNYSPPTRPRWLDAFDRRFGEVAEPRRLADGRLLCPHRKVDLSSFRPDADGIVTCPLHGLRVRCGGSIND</sequence>
<evidence type="ECO:0000313" key="6">
    <source>
        <dbReference type="EMBL" id="ALH82941.1"/>
    </source>
</evidence>
<accession>A0A0N9V5D9</accession>
<name>A0A0N9V5D9_SPHMC</name>
<dbReference type="InterPro" id="IPR017941">
    <property type="entry name" value="Rieske_2Fe-2S"/>
</dbReference>
<evidence type="ECO:0000256" key="1">
    <source>
        <dbReference type="ARBA" id="ARBA00022714"/>
    </source>
</evidence>
<dbReference type="InterPro" id="IPR036922">
    <property type="entry name" value="Rieske_2Fe-2S_sf"/>
</dbReference>
<evidence type="ECO:0000256" key="3">
    <source>
        <dbReference type="ARBA" id="ARBA00023004"/>
    </source>
</evidence>
<dbReference type="KEGG" id="smag:AN936_22060"/>
<dbReference type="GO" id="GO:0046872">
    <property type="term" value="F:metal ion binding"/>
    <property type="evidence" value="ECO:0007669"/>
    <property type="project" value="UniProtKB-KW"/>
</dbReference>
<dbReference type="Proteomes" id="UP000058074">
    <property type="component" value="Chromosome"/>
</dbReference>
<dbReference type="OrthoDB" id="9800776at2"/>
<feature type="domain" description="Rieske" evidence="5">
    <location>
        <begin position="145"/>
        <end position="180"/>
    </location>
</feature>
<evidence type="ECO:0000256" key="2">
    <source>
        <dbReference type="ARBA" id="ARBA00022723"/>
    </source>
</evidence>
<evidence type="ECO:0000259" key="5">
    <source>
        <dbReference type="PROSITE" id="PS51296"/>
    </source>
</evidence>
<dbReference type="RefSeq" id="WP_054589919.1">
    <property type="nucleotide sequence ID" value="NZ_CP012700.1"/>
</dbReference>
<dbReference type="EMBL" id="CP012700">
    <property type="protein sequence ID" value="ALH82941.1"/>
    <property type="molecule type" value="Genomic_DNA"/>
</dbReference>
<keyword evidence="4" id="KW-0411">Iron-sulfur</keyword>
<protein>
    <recommendedName>
        <fullName evidence="5">Rieske domain-containing protein</fullName>
    </recommendedName>
</protein>
<proteinExistence type="predicted"/>
<dbReference type="AlphaFoldDB" id="A0A0N9V5D9"/>
<dbReference type="PATRIC" id="fig|33050.5.peg.4567"/>
<keyword evidence="1" id="KW-0001">2Fe-2S</keyword>
<reference evidence="6 7" key="1">
    <citation type="journal article" date="2015" name="Genome Announc.">
        <title>Complete Genome Sequence of Polypropylene Glycol- and Polyethylene Glycol-Degrading Sphingopyxis macrogoltabida Strain EY-1.</title>
        <authorList>
            <person name="Ohtsubo Y."/>
            <person name="Nagata Y."/>
            <person name="Numata M."/>
            <person name="Tsuchikane K."/>
            <person name="Hosoyama A."/>
            <person name="Yamazoe A."/>
            <person name="Tsuda M."/>
            <person name="Fujita N."/>
            <person name="Kawai F."/>
        </authorList>
    </citation>
    <scope>NUCLEOTIDE SEQUENCE [LARGE SCALE GENOMIC DNA]</scope>
    <source>
        <strain evidence="6 7">EY-1</strain>
    </source>
</reference>
<dbReference type="PROSITE" id="PS51296">
    <property type="entry name" value="RIESKE"/>
    <property type="match status" value="1"/>
</dbReference>